<name>A0A239LDW3_EKHLU</name>
<dbReference type="PANTHER" id="PTHR38733">
    <property type="entry name" value="PROTEIN MCRC"/>
    <property type="match status" value="1"/>
</dbReference>
<dbReference type="Pfam" id="PF10117">
    <property type="entry name" value="McrBC"/>
    <property type="match status" value="1"/>
</dbReference>
<evidence type="ECO:0000313" key="1">
    <source>
        <dbReference type="EMBL" id="SNT28671.1"/>
    </source>
</evidence>
<dbReference type="PANTHER" id="PTHR38733:SF1">
    <property type="entry name" value="TYPE IV METHYL-DIRECTED RESTRICTION ENZYME ECOKMCRBC"/>
    <property type="match status" value="1"/>
</dbReference>
<dbReference type="InterPro" id="IPR014407">
    <property type="entry name" value="McrC_bac"/>
</dbReference>
<sequence length="342" mass="40429">MIPIQNIYYLLCYAWNKLDEKDHVKVDGDDLTNLVDLFAKILINGTRILLKRGLDSNYKTKVETINGVKGKIDFGTSLKRNQFAQLQATCEFDEFSSDVVTNQILVATMHSILRIETVDKELKKQIRGLILRFPEVSHIALSKNHFESVRLHRNNQFYGFLLDVCKIIFDSILPAENKGEYSFIDFTKDERKMNQLFEHFIFNFYRQHYSKSQVRRDHIKWQFTSTNDIDHKYIPQMKTDITIERNGQKTIIDAKYYKETLSSFYDTEKVKSVNLYQIFSYLLNQRDGTEGSSKTKGILLYPTIDKEYNLVYQYDKHPIQIRTVDLNQHWTLIEERLMKILS</sequence>
<keyword evidence="2" id="KW-1185">Reference proteome</keyword>
<proteinExistence type="predicted"/>
<dbReference type="PIRSF" id="PIRSF003109">
    <property type="entry name" value="McrC"/>
    <property type="match status" value="1"/>
</dbReference>
<dbReference type="Proteomes" id="UP000198393">
    <property type="component" value="Unassembled WGS sequence"/>
</dbReference>
<dbReference type="InterPro" id="IPR019292">
    <property type="entry name" value="McrC"/>
</dbReference>
<evidence type="ECO:0000313" key="2">
    <source>
        <dbReference type="Proteomes" id="UP000198393"/>
    </source>
</evidence>
<protein>
    <submittedName>
        <fullName evidence="1">5-methylcytosine-specific restriction enzyme subunit McrC</fullName>
    </submittedName>
</protein>
<gene>
    <name evidence="1" type="ORF">SAMN05421640_3194</name>
</gene>
<dbReference type="RefSeq" id="WP_179213439.1">
    <property type="nucleotide sequence ID" value="NZ_FZPD01000005.1"/>
</dbReference>
<dbReference type="NCBIfam" id="NF007277">
    <property type="entry name" value="PRK09736.1"/>
    <property type="match status" value="1"/>
</dbReference>
<dbReference type="GO" id="GO:0009307">
    <property type="term" value="P:DNA restriction-modification system"/>
    <property type="evidence" value="ECO:0007669"/>
    <property type="project" value="InterPro"/>
</dbReference>
<reference evidence="1 2" key="1">
    <citation type="submission" date="2017-06" db="EMBL/GenBank/DDBJ databases">
        <authorList>
            <person name="Kim H.J."/>
            <person name="Triplett B.A."/>
        </authorList>
    </citation>
    <scope>NUCLEOTIDE SEQUENCE [LARGE SCALE GENOMIC DNA]</scope>
    <source>
        <strain evidence="1 2">DSM 19307</strain>
    </source>
</reference>
<accession>A0A239LDW3</accession>
<dbReference type="AlphaFoldDB" id="A0A239LDW3"/>
<dbReference type="EMBL" id="FZPD01000005">
    <property type="protein sequence ID" value="SNT28671.1"/>
    <property type="molecule type" value="Genomic_DNA"/>
</dbReference>
<organism evidence="1 2">
    <name type="scientific">Ekhidna lutea</name>
    <dbReference type="NCBI Taxonomy" id="447679"/>
    <lineage>
        <taxon>Bacteria</taxon>
        <taxon>Pseudomonadati</taxon>
        <taxon>Bacteroidota</taxon>
        <taxon>Cytophagia</taxon>
        <taxon>Cytophagales</taxon>
        <taxon>Reichenbachiellaceae</taxon>
        <taxon>Ekhidna</taxon>
    </lineage>
</organism>